<protein>
    <submittedName>
        <fullName evidence="2">Ribosomal-protein-alanine N-acetyltransferase RimI</fullName>
    </submittedName>
</protein>
<dbReference type="SUPFAM" id="SSF55729">
    <property type="entry name" value="Acyl-CoA N-acyltransferases (Nat)"/>
    <property type="match status" value="1"/>
</dbReference>
<keyword evidence="2" id="KW-0808">Transferase</keyword>
<dbReference type="Pfam" id="PF00583">
    <property type="entry name" value="Acetyltransf_1"/>
    <property type="match status" value="1"/>
</dbReference>
<dbReference type="InterPro" id="IPR000182">
    <property type="entry name" value="GNAT_dom"/>
</dbReference>
<dbReference type="AlphaFoldDB" id="A0A6G9HI50"/>
<dbReference type="Gene3D" id="3.40.630.30">
    <property type="match status" value="1"/>
</dbReference>
<proteinExistence type="predicted"/>
<dbReference type="EMBL" id="MN991199">
    <property type="protein sequence ID" value="QIQ09876.1"/>
    <property type="molecule type" value="Genomic_DNA"/>
</dbReference>
<feature type="domain" description="N-acetyltransferase" evidence="1">
    <location>
        <begin position="1"/>
        <end position="138"/>
    </location>
</feature>
<dbReference type="InterPro" id="IPR016181">
    <property type="entry name" value="Acyl_CoA_acyltransferase"/>
</dbReference>
<evidence type="ECO:0000313" key="2">
    <source>
        <dbReference type="EMBL" id="QIQ09876.1"/>
    </source>
</evidence>
<reference evidence="2" key="1">
    <citation type="journal article" date="2020" name="J. ISSAAS">
        <title>Lactobacilli and other gastrointestinal microbiota of Peromyscus leucopus, reservoir host for agents of Lyme disease and other zoonoses in North America.</title>
        <authorList>
            <person name="Milovic A."/>
            <person name="Bassam K."/>
            <person name="Shao H."/>
            <person name="Chatzistamou I."/>
            <person name="Tufts D.M."/>
            <person name="Diuk-Wasser M."/>
            <person name="Barbour A.G."/>
        </authorList>
    </citation>
    <scope>NUCLEOTIDE SEQUENCE</scope>
    <source>
        <strain evidence="2">LL85</strain>
    </source>
</reference>
<sequence>MIKKIDKNNVAQIYEIEKENFKDSEQYKNIEFLLDNKNYLIVGNFIKDKLISYIIGIDLNEEYELLKIATREEYKNKKFATNLFNHIAKQYKKIFLEVNKNNSIAIKFYKSLGFSKIGERKNYYGNNEDAINLVFEHH</sequence>
<gene>
    <name evidence="2" type="ORF">PlMoll_0390</name>
</gene>
<accession>A0A6G9HI50</accession>
<dbReference type="GO" id="GO:0016747">
    <property type="term" value="F:acyltransferase activity, transferring groups other than amino-acyl groups"/>
    <property type="evidence" value="ECO:0007669"/>
    <property type="project" value="InterPro"/>
</dbReference>
<evidence type="ECO:0000259" key="1">
    <source>
        <dbReference type="PROSITE" id="PS51186"/>
    </source>
</evidence>
<dbReference type="PROSITE" id="PS51186">
    <property type="entry name" value="GNAT"/>
    <property type="match status" value="1"/>
</dbReference>
<name>A0A6G9HI50_9MOLU</name>
<organism evidence="2">
    <name type="scientific">uncultured Mycoplasmataceae bacterium</name>
    <dbReference type="NCBI Taxonomy" id="300027"/>
    <lineage>
        <taxon>Bacteria</taxon>
        <taxon>Bacillati</taxon>
        <taxon>Mycoplasmatota</taxon>
        <taxon>Mollicutes</taxon>
        <taxon>Mycoplasmataceae</taxon>
        <taxon>environmental samples</taxon>
    </lineage>
</organism>